<dbReference type="EMBL" id="KI964716">
    <property type="protein sequence ID" value="EUC30070.1"/>
    <property type="molecule type" value="Genomic_DNA"/>
</dbReference>
<evidence type="ECO:0000256" key="1">
    <source>
        <dbReference type="SAM" id="SignalP"/>
    </source>
</evidence>
<dbReference type="InterPro" id="IPR021858">
    <property type="entry name" value="Fun_TF"/>
</dbReference>
<proteinExistence type="predicted"/>
<dbReference type="AlphaFoldDB" id="W6XXR0"/>
<dbReference type="HOGENOM" id="CLU_024934_0_0_1"/>
<protein>
    <recommendedName>
        <fullName evidence="4">Transcription factor domain-containing protein</fullName>
    </recommendedName>
</protein>
<organism evidence="2 3">
    <name type="scientific">Cochliobolus carbonum (strain 26-R-13)</name>
    <name type="common">Maize leaf spot fungus</name>
    <name type="synonym">Bipolaris zeicola</name>
    <dbReference type="NCBI Taxonomy" id="930089"/>
    <lineage>
        <taxon>Eukaryota</taxon>
        <taxon>Fungi</taxon>
        <taxon>Dikarya</taxon>
        <taxon>Ascomycota</taxon>
        <taxon>Pezizomycotina</taxon>
        <taxon>Dothideomycetes</taxon>
        <taxon>Pleosporomycetidae</taxon>
        <taxon>Pleosporales</taxon>
        <taxon>Pleosporineae</taxon>
        <taxon>Pleosporaceae</taxon>
        <taxon>Bipolaris</taxon>
    </lineage>
</organism>
<dbReference type="KEGG" id="bze:COCCADRAFT_104837"/>
<evidence type="ECO:0000313" key="2">
    <source>
        <dbReference type="EMBL" id="EUC30070.1"/>
    </source>
</evidence>
<dbReference type="GO" id="GO:0000981">
    <property type="term" value="F:DNA-binding transcription factor activity, RNA polymerase II-specific"/>
    <property type="evidence" value="ECO:0007669"/>
    <property type="project" value="TreeGrafter"/>
</dbReference>
<evidence type="ECO:0008006" key="4">
    <source>
        <dbReference type="Google" id="ProtNLM"/>
    </source>
</evidence>
<feature type="chain" id="PRO_5004885166" description="Transcription factor domain-containing protein" evidence="1">
    <location>
        <begin position="27"/>
        <end position="265"/>
    </location>
</feature>
<name>W6XXR0_COCC2</name>
<evidence type="ECO:0000313" key="3">
    <source>
        <dbReference type="Proteomes" id="UP000053841"/>
    </source>
</evidence>
<gene>
    <name evidence="2" type="ORF">COCCADRAFT_104837</name>
</gene>
<dbReference type="STRING" id="930089.W6XXR0"/>
<dbReference type="OrthoDB" id="416217at2759"/>
<sequence length="265" mass="30992">MAEIGFKSPYVLHLMLAFAAMHLAHCRPHRKEAYLAMADHHYERALVLVTPQIATLNSDNSDAVLLAEQLICFIGWSRGPQPGEYLAFGRDKKSDWLVMFRGIRSTISNIQRLPSHKTRPYSINGVLPPLPALGVPEEYEKQLDRLMELVKSVSKDSPGYRDDVEAVNILQEMYNNRYQGGEDEYHVTFGWLYRVTDDFLERMQQRDPIPMIIYAHFLVLIRALEQFWYMQGWTHHIMSGIWDLLPTEYRAWLEWPINRTSWVKP</sequence>
<dbReference type="PANTHER" id="PTHR47657">
    <property type="entry name" value="STEROL REGULATORY ELEMENT-BINDING PROTEIN ECM22"/>
    <property type="match status" value="1"/>
</dbReference>
<reference evidence="2 3" key="1">
    <citation type="journal article" date="2013" name="PLoS Genet.">
        <title>Comparative genome structure, secondary metabolite, and effector coding capacity across Cochliobolus pathogens.</title>
        <authorList>
            <person name="Condon B.J."/>
            <person name="Leng Y."/>
            <person name="Wu D."/>
            <person name="Bushley K.E."/>
            <person name="Ohm R.A."/>
            <person name="Otillar R."/>
            <person name="Martin J."/>
            <person name="Schackwitz W."/>
            <person name="Grimwood J."/>
            <person name="MohdZainudin N."/>
            <person name="Xue C."/>
            <person name="Wang R."/>
            <person name="Manning V.A."/>
            <person name="Dhillon B."/>
            <person name="Tu Z.J."/>
            <person name="Steffenson B.J."/>
            <person name="Salamov A."/>
            <person name="Sun H."/>
            <person name="Lowry S."/>
            <person name="LaButti K."/>
            <person name="Han J."/>
            <person name="Copeland A."/>
            <person name="Lindquist E."/>
            <person name="Barry K."/>
            <person name="Schmutz J."/>
            <person name="Baker S.E."/>
            <person name="Ciuffetti L.M."/>
            <person name="Grigoriev I.V."/>
            <person name="Zhong S."/>
            <person name="Turgeon B.G."/>
        </authorList>
    </citation>
    <scope>NUCLEOTIDE SEQUENCE [LARGE SCALE GENOMIC DNA]</scope>
    <source>
        <strain evidence="2 3">26-R-13</strain>
    </source>
</reference>
<dbReference type="RefSeq" id="XP_007715617.1">
    <property type="nucleotide sequence ID" value="XM_007717427.1"/>
</dbReference>
<dbReference type="Proteomes" id="UP000053841">
    <property type="component" value="Unassembled WGS sequence"/>
</dbReference>
<keyword evidence="1" id="KW-0732">Signal</keyword>
<feature type="signal peptide" evidence="1">
    <location>
        <begin position="1"/>
        <end position="26"/>
    </location>
</feature>
<dbReference type="eggNOG" id="ENOG502SIKI">
    <property type="taxonomic scope" value="Eukaryota"/>
</dbReference>
<dbReference type="PANTHER" id="PTHR47657:SF13">
    <property type="entry name" value="ZN(2)-C6 FUNGAL-TYPE DOMAIN-CONTAINING PROTEIN-RELATED"/>
    <property type="match status" value="1"/>
</dbReference>
<dbReference type="Pfam" id="PF11951">
    <property type="entry name" value="Fungal_trans_2"/>
    <property type="match status" value="1"/>
</dbReference>
<dbReference type="GeneID" id="19143095"/>
<accession>W6XXR0</accession>
<keyword evidence="3" id="KW-1185">Reference proteome</keyword>
<dbReference type="InterPro" id="IPR052400">
    <property type="entry name" value="Zn2-C6_fungal_TF"/>
</dbReference>